<evidence type="ECO:0008006" key="3">
    <source>
        <dbReference type="Google" id="ProtNLM"/>
    </source>
</evidence>
<evidence type="ECO:0000313" key="2">
    <source>
        <dbReference type="Proteomes" id="UP001163687"/>
    </source>
</evidence>
<reference evidence="1" key="1">
    <citation type="submission" date="2022-03" db="EMBL/GenBank/DDBJ databases">
        <title>Complete genome sequence of Caldinitratiruptor microaerophilus.</title>
        <authorList>
            <person name="Mukaiyama R."/>
            <person name="Nishiyama T."/>
            <person name="Ueda K."/>
        </authorList>
    </citation>
    <scope>NUCLEOTIDE SEQUENCE</scope>
    <source>
        <strain evidence="1">JCM 16183</strain>
    </source>
</reference>
<dbReference type="Pfam" id="PF25948">
    <property type="entry name" value="DUF7986"/>
    <property type="match status" value="1"/>
</dbReference>
<dbReference type="EMBL" id="AP025628">
    <property type="protein sequence ID" value="BDG62137.1"/>
    <property type="molecule type" value="Genomic_DNA"/>
</dbReference>
<proteinExistence type="predicted"/>
<protein>
    <recommendedName>
        <fullName evidence="3">SEC-C motif-containing protein</fullName>
    </recommendedName>
</protein>
<keyword evidence="2" id="KW-1185">Reference proteome</keyword>
<name>A0AA35CN14_9FIRM</name>
<dbReference type="RefSeq" id="WP_264842737.1">
    <property type="nucleotide sequence ID" value="NZ_AP025628.1"/>
</dbReference>
<evidence type="ECO:0000313" key="1">
    <source>
        <dbReference type="EMBL" id="BDG62137.1"/>
    </source>
</evidence>
<dbReference type="AlphaFoldDB" id="A0AA35CN14"/>
<sequence>MGKELLSVPEGPGFYVTRTEEMEPDPTGKPRVMTQIVFIPYGREEDCPCGSGQAFGSCCLPLGVSRIFAASPGGGYAPAIVHTEEWNHLTFDTVREKLAGRPEFACMEDSPQRCFWRYRGQQGTGREFFGTVELLPGRLIAQTLSRPRHAHIRAALEETLGPLPRGRLQVEVLRHVEGPAPAGLSLPAAESPEGDGVPVLEAYRSARARLNQIYRLALKEVLPDEFAEAAKRLGLLAPGGVLATRSGNEESLVMDTALYEVRRHGRPVIVHFCARNAPADPEAAALHRAIGESRVGLFHIEQVTTQYLVIRDALSLGRETYRLADFGLVSTGEPGMGIVTRLLRLDRFAMTSGWGFGIPPQDYDRLLDRVRAVWTATADRNRTIALIRYCLENLASFHVTIPPVREPV</sequence>
<dbReference type="KEGG" id="cmic:caldi_32270"/>
<organism evidence="1 2">
    <name type="scientific">Caldinitratiruptor microaerophilus</name>
    <dbReference type="NCBI Taxonomy" id="671077"/>
    <lineage>
        <taxon>Bacteria</taxon>
        <taxon>Bacillati</taxon>
        <taxon>Bacillota</taxon>
        <taxon>Clostridia</taxon>
        <taxon>Eubacteriales</taxon>
        <taxon>Symbiobacteriaceae</taxon>
        <taxon>Caldinitratiruptor</taxon>
    </lineage>
</organism>
<dbReference type="Proteomes" id="UP001163687">
    <property type="component" value="Chromosome"/>
</dbReference>
<dbReference type="InterPro" id="IPR058292">
    <property type="entry name" value="DUF7986"/>
</dbReference>
<accession>A0AA35CN14</accession>
<gene>
    <name evidence="1" type="ORF">caldi_32270</name>
</gene>